<dbReference type="Gene3D" id="1.10.555.10">
    <property type="entry name" value="Rho GTPase activation protein"/>
    <property type="match status" value="1"/>
</dbReference>
<dbReference type="STRING" id="2094558.A0A314ZE78"/>
<dbReference type="Pfam" id="PF00786">
    <property type="entry name" value="PBD"/>
    <property type="match status" value="1"/>
</dbReference>
<dbReference type="InterPro" id="IPR044785">
    <property type="entry name" value="RopGAP1-5"/>
</dbReference>
<dbReference type="PROSITE" id="PS50238">
    <property type="entry name" value="RHOGAP"/>
    <property type="match status" value="1"/>
</dbReference>
<evidence type="ECO:0000313" key="5">
    <source>
        <dbReference type="EMBL" id="PQQ15151.1"/>
    </source>
</evidence>
<dbReference type="GO" id="GO:0005096">
    <property type="term" value="F:GTPase activator activity"/>
    <property type="evidence" value="ECO:0007669"/>
    <property type="project" value="UniProtKB-KW"/>
</dbReference>
<dbReference type="PANTHER" id="PTHR23177:SF64">
    <property type="entry name" value="RHO GTPASE-ACTIVATING PROTEIN 1"/>
    <property type="match status" value="1"/>
</dbReference>
<dbReference type="PANTHER" id="PTHR23177">
    <property type="entry name" value="MKIAA1688 PROTEIN"/>
    <property type="match status" value="1"/>
</dbReference>
<feature type="domain" description="Rho-GAP" evidence="4">
    <location>
        <begin position="152"/>
        <end position="337"/>
    </location>
</feature>
<keyword evidence="6" id="KW-1185">Reference proteome</keyword>
<dbReference type="InterPro" id="IPR000198">
    <property type="entry name" value="RhoGAP_dom"/>
</dbReference>
<proteinExistence type="predicted"/>
<feature type="region of interest" description="Disordered" evidence="2">
    <location>
        <begin position="340"/>
        <end position="393"/>
    </location>
</feature>
<feature type="domain" description="CRIB" evidence="3">
    <location>
        <begin position="107"/>
        <end position="120"/>
    </location>
</feature>
<evidence type="ECO:0000259" key="3">
    <source>
        <dbReference type="PROSITE" id="PS50108"/>
    </source>
</evidence>
<evidence type="ECO:0000256" key="1">
    <source>
        <dbReference type="ARBA" id="ARBA00022468"/>
    </source>
</evidence>
<dbReference type="InterPro" id="IPR008936">
    <property type="entry name" value="Rho_GTPase_activation_prot"/>
</dbReference>
<dbReference type="Proteomes" id="UP000250321">
    <property type="component" value="Unassembled WGS sequence"/>
</dbReference>
<feature type="compositionally biased region" description="Basic and acidic residues" evidence="2">
    <location>
        <begin position="359"/>
        <end position="372"/>
    </location>
</feature>
<comment type="caution">
    <text evidence="5">The sequence shown here is derived from an EMBL/GenBank/DDBJ whole genome shotgun (WGS) entry which is preliminary data.</text>
</comment>
<reference evidence="5 6" key="1">
    <citation type="submission" date="2018-02" db="EMBL/GenBank/DDBJ databases">
        <title>Draft genome of wild Prunus yedoensis var. nudiflora.</title>
        <authorList>
            <person name="Baek S."/>
            <person name="Kim J.-H."/>
            <person name="Choi K."/>
            <person name="Kim G.-B."/>
            <person name="Cho A."/>
            <person name="Jang H."/>
            <person name="Shin C.-H."/>
            <person name="Yu H.-J."/>
            <person name="Mun J.-H."/>
        </authorList>
    </citation>
    <scope>NUCLEOTIDE SEQUENCE [LARGE SCALE GENOMIC DNA]</scope>
    <source>
        <strain evidence="6">cv. Jeju island</strain>
        <tissue evidence="5">Leaf</tissue>
    </source>
</reference>
<dbReference type="Pfam" id="PF00620">
    <property type="entry name" value="RhoGAP"/>
    <property type="match status" value="1"/>
</dbReference>
<dbReference type="Gene3D" id="3.90.810.10">
    <property type="entry name" value="CRIB domain"/>
    <property type="match status" value="1"/>
</dbReference>
<dbReference type="SUPFAM" id="SSF48350">
    <property type="entry name" value="GTPase activation domain, GAP"/>
    <property type="match status" value="1"/>
</dbReference>
<feature type="compositionally biased region" description="Polar residues" evidence="2">
    <location>
        <begin position="434"/>
        <end position="451"/>
    </location>
</feature>
<dbReference type="InterPro" id="IPR000095">
    <property type="entry name" value="CRIB_dom"/>
</dbReference>
<dbReference type="CDD" id="cd00159">
    <property type="entry name" value="RhoGAP"/>
    <property type="match status" value="1"/>
</dbReference>
<feature type="compositionally biased region" description="Polar residues" evidence="2">
    <location>
        <begin position="382"/>
        <end position="393"/>
    </location>
</feature>
<name>A0A314ZE78_PRUYE</name>
<feature type="region of interest" description="Disordered" evidence="2">
    <location>
        <begin position="1"/>
        <end position="55"/>
    </location>
</feature>
<dbReference type="OrthoDB" id="185175at2759"/>
<protein>
    <submittedName>
        <fullName evidence="5">Rho GTPase-activating protein 1</fullName>
    </submittedName>
</protein>
<dbReference type="GO" id="GO:0007165">
    <property type="term" value="P:signal transduction"/>
    <property type="evidence" value="ECO:0007669"/>
    <property type="project" value="InterPro"/>
</dbReference>
<dbReference type="SMART" id="SM00285">
    <property type="entry name" value="PBD"/>
    <property type="match status" value="1"/>
</dbReference>
<feature type="region of interest" description="Disordered" evidence="2">
    <location>
        <begin position="424"/>
        <end position="467"/>
    </location>
</feature>
<feature type="compositionally biased region" description="Low complexity" evidence="2">
    <location>
        <begin position="13"/>
        <end position="25"/>
    </location>
</feature>
<dbReference type="CDD" id="cd00132">
    <property type="entry name" value="CRIB"/>
    <property type="match status" value="1"/>
</dbReference>
<evidence type="ECO:0000313" key="6">
    <source>
        <dbReference type="Proteomes" id="UP000250321"/>
    </source>
</evidence>
<dbReference type="AlphaFoldDB" id="A0A314ZE78"/>
<sequence>MTEVLHSPSHFCSSPRAGSSSTPSSSSPPPSNSSFVSLSCAPPSSLSYAPHPSEEEDCESAVTDCEVKDRDKRRREQLSLLALLVTFFRKSLIPCKSDRRELCAMEIGWPTNVRHVAHVTFDRFNGFLGLPVEFEPEVPRRAPSASTTVFGVSTESMQLSYDSRGNSVPTILLLMQGRLYAEGGLQAEGIFRINAENSQEEHVRDQLNRGDVPEGIDIHCLAGLIKAWFRELPAGVLDSLSPEQVMRCQTEEDCSQLVRLLPPTEVSLLDWAINLMADVVEQEHLNKMNARNIAMVFAPNMTQMADPLTALMYAVQVMNFLKMLILKTLRERKDSVVEPPVCYEEPSDEHGHQSPSQACREDTGKDNEEKEQSLITEEPILGSSSNSNHVNNLTNREASSSISLVDGNGCCDTAAQVDSITAEIQGESAKNKPGESSISNFKMGPKSTSDHQPVVWGTGPVEKNKGISNLSRIDSRMERIEAWR</sequence>
<gene>
    <name evidence="5" type="ORF">Pyn_31902</name>
</gene>
<dbReference type="FunFam" id="1.10.555.10:FF:000046">
    <property type="entry name" value="Rho GTPase-activating protein 5"/>
    <property type="match status" value="1"/>
</dbReference>
<keyword evidence="1" id="KW-0343">GTPase activation</keyword>
<evidence type="ECO:0000256" key="2">
    <source>
        <dbReference type="SAM" id="MobiDB-lite"/>
    </source>
</evidence>
<dbReference type="InterPro" id="IPR036936">
    <property type="entry name" value="CRIB_dom_sf"/>
</dbReference>
<dbReference type="EMBL" id="PJQY01000237">
    <property type="protein sequence ID" value="PQQ15151.1"/>
    <property type="molecule type" value="Genomic_DNA"/>
</dbReference>
<evidence type="ECO:0000259" key="4">
    <source>
        <dbReference type="PROSITE" id="PS50238"/>
    </source>
</evidence>
<dbReference type="PROSITE" id="PS50108">
    <property type="entry name" value="CRIB"/>
    <property type="match status" value="1"/>
</dbReference>
<accession>A0A314ZE78</accession>
<dbReference type="SMART" id="SM00324">
    <property type="entry name" value="RhoGAP"/>
    <property type="match status" value="1"/>
</dbReference>
<organism evidence="5 6">
    <name type="scientific">Prunus yedoensis var. nudiflora</name>
    <dbReference type="NCBI Taxonomy" id="2094558"/>
    <lineage>
        <taxon>Eukaryota</taxon>
        <taxon>Viridiplantae</taxon>
        <taxon>Streptophyta</taxon>
        <taxon>Embryophyta</taxon>
        <taxon>Tracheophyta</taxon>
        <taxon>Spermatophyta</taxon>
        <taxon>Magnoliopsida</taxon>
        <taxon>eudicotyledons</taxon>
        <taxon>Gunneridae</taxon>
        <taxon>Pentapetalae</taxon>
        <taxon>rosids</taxon>
        <taxon>fabids</taxon>
        <taxon>Rosales</taxon>
        <taxon>Rosaceae</taxon>
        <taxon>Amygdaloideae</taxon>
        <taxon>Amygdaleae</taxon>
        <taxon>Prunus</taxon>
    </lineage>
</organism>